<accession>Q1ZU41</accession>
<sequence>MMTSLLLIASLGTYTSCTQVTESMEEAAIIAKNKAKALLAEDTGKQLINVYESLDIKEGIQGIAESFNVTITNQIMADLSEVVTLNDEVKTIDGKSLPRQVDSEINLERYVGQGFSAFSRKTVVFDYFP</sequence>
<proteinExistence type="predicted"/>
<evidence type="ECO:0000313" key="1">
    <source>
        <dbReference type="EMBL" id="EAS66569.1"/>
    </source>
</evidence>
<dbReference type="eggNOG" id="ENOG503233R">
    <property type="taxonomic scope" value="Bacteria"/>
</dbReference>
<name>Q1ZU41_PHOAS</name>
<dbReference type="AlphaFoldDB" id="Q1ZU41"/>
<evidence type="ECO:0000313" key="2">
    <source>
        <dbReference type="Proteomes" id="UP000001603"/>
    </source>
</evidence>
<comment type="caution">
    <text evidence="1">The sequence shown here is derived from an EMBL/GenBank/DDBJ whole genome shotgun (WGS) entry which is preliminary data.</text>
</comment>
<dbReference type="Proteomes" id="UP000001603">
    <property type="component" value="Unassembled WGS sequence"/>
</dbReference>
<gene>
    <name evidence="1" type="ORF">VAS14_14669</name>
</gene>
<protein>
    <submittedName>
        <fullName evidence="1">Uncharacterized protein</fullName>
    </submittedName>
</protein>
<reference evidence="1 2" key="1">
    <citation type="journal article" date="2009" name="Proc. Natl. Acad. Sci. U.S.A.">
        <title>The genomic basis of trophic strategy in marine bacteria.</title>
        <authorList>
            <person name="Lauro F.M."/>
            <person name="McDougald D."/>
            <person name="Thomas T."/>
            <person name="Williams T.J."/>
            <person name="Egan S."/>
            <person name="Rice S."/>
            <person name="DeMaere M.Z."/>
            <person name="Ting L."/>
            <person name="Ertan H."/>
            <person name="Johnson J."/>
            <person name="Ferriera S."/>
            <person name="Lapidus A."/>
            <person name="Anderson I."/>
            <person name="Kyrpides N."/>
            <person name="Munk A.C."/>
            <person name="Detter C."/>
            <person name="Han C.S."/>
            <person name="Brown M.V."/>
            <person name="Robb F.T."/>
            <person name="Kjelleberg S."/>
            <person name="Cavicchioli R."/>
        </authorList>
    </citation>
    <scope>NUCLEOTIDE SEQUENCE [LARGE SCALE GENOMIC DNA]</scope>
    <source>
        <strain evidence="1 2">S14</strain>
    </source>
</reference>
<dbReference type="RefSeq" id="WP_005366303.1">
    <property type="nucleotide sequence ID" value="NZ_CH902599.1"/>
</dbReference>
<organism evidence="1 2">
    <name type="scientific">Photobacterium angustum (strain S14 / CCUG 15956)</name>
    <name type="common">Vibrio sp. (strain S14 / CCUG 15956)</name>
    <dbReference type="NCBI Taxonomy" id="314292"/>
    <lineage>
        <taxon>Bacteria</taxon>
        <taxon>Pseudomonadati</taxon>
        <taxon>Pseudomonadota</taxon>
        <taxon>Gammaproteobacteria</taxon>
        <taxon>Vibrionales</taxon>
        <taxon>Vibrionaceae</taxon>
        <taxon>Photobacterium</taxon>
    </lineage>
</organism>
<dbReference type="EMBL" id="AAOJ01000001">
    <property type="protein sequence ID" value="EAS66569.1"/>
    <property type="molecule type" value="Genomic_DNA"/>
</dbReference>
<dbReference type="HOGENOM" id="CLU_159980_0_0_6"/>